<keyword evidence="6 8" id="KW-0472">Membrane</keyword>
<gene>
    <name evidence="10" type="ORF">GCU69_00370</name>
</gene>
<comment type="subcellular location">
    <subcellularLocation>
        <location evidence="1">Cell membrane</location>
        <topology evidence="1">Multi-pass membrane protein</topology>
    </subcellularLocation>
</comment>
<organism evidence="10 11">
    <name type="scientific">Streptomyces lycii</name>
    <dbReference type="NCBI Taxonomy" id="2654337"/>
    <lineage>
        <taxon>Bacteria</taxon>
        <taxon>Bacillati</taxon>
        <taxon>Actinomycetota</taxon>
        <taxon>Actinomycetes</taxon>
        <taxon>Kitasatosporales</taxon>
        <taxon>Streptomycetaceae</taxon>
        <taxon>Streptomyces</taxon>
    </lineage>
</organism>
<evidence type="ECO:0000256" key="2">
    <source>
        <dbReference type="ARBA" id="ARBA00022448"/>
    </source>
</evidence>
<feature type="transmembrane region" description="Helical" evidence="8">
    <location>
        <begin position="159"/>
        <end position="182"/>
    </location>
</feature>
<keyword evidence="11" id="KW-1185">Reference proteome</keyword>
<reference evidence="10 11" key="1">
    <citation type="submission" date="2019-10" db="EMBL/GenBank/DDBJ databases">
        <title>Streptomyces tenebrisbrunneis sp.nov., an endogenous actinomycete isolated from of Lycium ruthenicum.</title>
        <authorList>
            <person name="Ma L."/>
        </authorList>
    </citation>
    <scope>NUCLEOTIDE SEQUENCE [LARGE SCALE GENOMIC DNA]</scope>
    <source>
        <strain evidence="10 11">TRM 66187</strain>
    </source>
</reference>
<dbReference type="Pfam" id="PF00083">
    <property type="entry name" value="Sugar_tr"/>
    <property type="match status" value="1"/>
</dbReference>
<name>A0ABQ7FRX4_9ACTN</name>
<evidence type="ECO:0000256" key="5">
    <source>
        <dbReference type="ARBA" id="ARBA00022989"/>
    </source>
</evidence>
<protein>
    <submittedName>
        <fullName evidence="10">MHS family MFS transporter</fullName>
    </submittedName>
</protein>
<evidence type="ECO:0000313" key="11">
    <source>
        <dbReference type="Proteomes" id="UP000621266"/>
    </source>
</evidence>
<dbReference type="Gene3D" id="1.20.1250.20">
    <property type="entry name" value="MFS general substrate transporter like domains"/>
    <property type="match status" value="2"/>
</dbReference>
<feature type="transmembrane region" description="Helical" evidence="8">
    <location>
        <begin position="118"/>
        <end position="138"/>
    </location>
</feature>
<evidence type="ECO:0000256" key="7">
    <source>
        <dbReference type="SAM" id="MobiDB-lite"/>
    </source>
</evidence>
<feature type="transmembrane region" description="Helical" evidence="8">
    <location>
        <begin position="62"/>
        <end position="82"/>
    </location>
</feature>
<dbReference type="SUPFAM" id="SSF103473">
    <property type="entry name" value="MFS general substrate transporter"/>
    <property type="match status" value="1"/>
</dbReference>
<feature type="transmembrane region" description="Helical" evidence="8">
    <location>
        <begin position="406"/>
        <end position="426"/>
    </location>
</feature>
<keyword evidence="4 8" id="KW-0812">Transmembrane</keyword>
<dbReference type="PROSITE" id="PS50850">
    <property type="entry name" value="MFS"/>
    <property type="match status" value="1"/>
</dbReference>
<dbReference type="InterPro" id="IPR005828">
    <property type="entry name" value="MFS_sugar_transport-like"/>
</dbReference>
<proteinExistence type="predicted"/>
<accession>A0ABQ7FRX4</accession>
<evidence type="ECO:0000259" key="9">
    <source>
        <dbReference type="PROSITE" id="PS50850"/>
    </source>
</evidence>
<feature type="transmembrane region" description="Helical" evidence="8">
    <location>
        <begin position="94"/>
        <end position="112"/>
    </location>
</feature>
<dbReference type="PROSITE" id="PS00217">
    <property type="entry name" value="SUGAR_TRANSPORT_2"/>
    <property type="match status" value="1"/>
</dbReference>
<feature type="domain" description="Major facilitator superfamily (MFS) profile" evidence="9">
    <location>
        <begin position="21"/>
        <end position="431"/>
    </location>
</feature>
<evidence type="ECO:0000313" key="10">
    <source>
        <dbReference type="EMBL" id="KAF4411103.1"/>
    </source>
</evidence>
<evidence type="ECO:0000256" key="1">
    <source>
        <dbReference type="ARBA" id="ARBA00004651"/>
    </source>
</evidence>
<keyword evidence="5 8" id="KW-1133">Transmembrane helix</keyword>
<feature type="region of interest" description="Disordered" evidence="7">
    <location>
        <begin position="446"/>
        <end position="472"/>
    </location>
</feature>
<feature type="transmembrane region" description="Helical" evidence="8">
    <location>
        <begin position="338"/>
        <end position="357"/>
    </location>
</feature>
<keyword evidence="3" id="KW-1003">Cell membrane</keyword>
<dbReference type="InterPro" id="IPR005829">
    <property type="entry name" value="Sugar_transporter_CS"/>
</dbReference>
<dbReference type="PANTHER" id="PTHR43045">
    <property type="entry name" value="SHIKIMATE TRANSPORTER"/>
    <property type="match status" value="1"/>
</dbReference>
<feature type="transmembrane region" description="Helical" evidence="8">
    <location>
        <begin position="248"/>
        <end position="270"/>
    </location>
</feature>
<comment type="caution">
    <text evidence="10">The sequence shown here is derived from an EMBL/GenBank/DDBJ whole genome shotgun (WGS) entry which is preliminary data.</text>
</comment>
<dbReference type="PANTHER" id="PTHR43045:SF1">
    <property type="entry name" value="SHIKIMATE TRANSPORTER"/>
    <property type="match status" value="1"/>
</dbReference>
<evidence type="ECO:0000256" key="6">
    <source>
        <dbReference type="ARBA" id="ARBA00023136"/>
    </source>
</evidence>
<sequence length="472" mass="49933">MSGHPPAAPVASAPPKELRRTVGASVIGTIAEYYDFFIYGTASALAFNKIFFPEVDPAVGTLAAFSTYAVGFFARPLGGLVWGHVGDRIGRKRALVFTLLLTGLGTFAVGLLPTYDQIGIWAAVILVVVRLIQGFGVGGEQGGAVLLTAEAAPPEKRGFYASFVQLGSPAAYLIPTALFAVLTSQMSEEAFLSWGWRIPFLLSAFVVLIGLFIRLRVNESPTFQAAKETQQTQTAPLKLLMRENRREVVGGLFTKFVEAAVFPFYTIFLVAYAEDQGVDSSIVLNAVLIAIAAELVAIPLLGRLTDRVGRRPVYLAAAVLNLLLVVPAFEAVQTGNTAVIVLLLVAGLAFGHAGTYAPQASYFPELFPAVARYSGISIVWQFGSMLASGPFTVVAAALLLAGNGSYLWVAVYVGALIAVSIAALCFMPETAPGRLGGREYAHWPRPGDAATPATTGVKQPGTGHEPVDAGRP</sequence>
<dbReference type="EMBL" id="WHPN01000008">
    <property type="protein sequence ID" value="KAF4411103.1"/>
    <property type="molecule type" value="Genomic_DNA"/>
</dbReference>
<feature type="transmembrane region" description="Helical" evidence="8">
    <location>
        <begin position="313"/>
        <end position="332"/>
    </location>
</feature>
<dbReference type="InterPro" id="IPR020846">
    <property type="entry name" value="MFS_dom"/>
</dbReference>
<evidence type="ECO:0000256" key="4">
    <source>
        <dbReference type="ARBA" id="ARBA00022692"/>
    </source>
</evidence>
<dbReference type="Pfam" id="PF07690">
    <property type="entry name" value="MFS_1"/>
    <property type="match status" value="1"/>
</dbReference>
<dbReference type="CDD" id="cd17369">
    <property type="entry name" value="MFS_ShiA_like"/>
    <property type="match status" value="1"/>
</dbReference>
<keyword evidence="2" id="KW-0813">Transport</keyword>
<dbReference type="InterPro" id="IPR011701">
    <property type="entry name" value="MFS"/>
</dbReference>
<feature type="transmembrane region" description="Helical" evidence="8">
    <location>
        <begin position="282"/>
        <end position="301"/>
    </location>
</feature>
<dbReference type="Proteomes" id="UP000621266">
    <property type="component" value="Unassembled WGS sequence"/>
</dbReference>
<evidence type="ECO:0000256" key="8">
    <source>
        <dbReference type="SAM" id="Phobius"/>
    </source>
</evidence>
<feature type="transmembrane region" description="Helical" evidence="8">
    <location>
        <begin position="378"/>
        <end position="400"/>
    </location>
</feature>
<evidence type="ECO:0000256" key="3">
    <source>
        <dbReference type="ARBA" id="ARBA00022475"/>
    </source>
</evidence>
<dbReference type="InterPro" id="IPR036259">
    <property type="entry name" value="MFS_trans_sf"/>
</dbReference>
<dbReference type="RefSeq" id="WP_098754867.1">
    <property type="nucleotide sequence ID" value="NZ_WHPN01000008.1"/>
</dbReference>
<feature type="transmembrane region" description="Helical" evidence="8">
    <location>
        <begin position="194"/>
        <end position="213"/>
    </location>
</feature>